<organism evidence="1 2">
    <name type="scientific">Pseudarthrobacter siccitolerans</name>
    <dbReference type="NCBI Taxonomy" id="861266"/>
    <lineage>
        <taxon>Bacteria</taxon>
        <taxon>Bacillati</taxon>
        <taxon>Actinomycetota</taxon>
        <taxon>Actinomycetes</taxon>
        <taxon>Micrococcales</taxon>
        <taxon>Micrococcaceae</taxon>
        <taxon>Pseudarthrobacter</taxon>
    </lineage>
</organism>
<name>A0A024GWU3_9MICC</name>
<dbReference type="Gene3D" id="3.40.50.720">
    <property type="entry name" value="NAD(P)-binding Rossmann-like Domain"/>
    <property type="match status" value="1"/>
</dbReference>
<gene>
    <name evidence="1" type="ORF">ARTSIC4J27_162</name>
</gene>
<evidence type="ECO:0000313" key="1">
    <source>
        <dbReference type="EMBL" id="CCQ44238.1"/>
    </source>
</evidence>
<sequence length="188" mass="20185">MADEVMEDVEVLVSSIPLNRMVGVAPLLRRIAGDAVLIDTSNYYPVRDGCIAAIDDGQVGSVWVSEMLGRPVAKTRNAIGSGSLAAKGTEKASPARFAIAVAADRDTDREVARGLVNDTGFDPFYSGSITDSWGHQPGSPAYSTNLSYQEIEVALALADRDRIPNRRDRQVAVVTERTDNGMTEETIA</sequence>
<dbReference type="InterPro" id="IPR036291">
    <property type="entry name" value="NAD(P)-bd_dom_sf"/>
</dbReference>
<accession>A0A024GWU3</accession>
<dbReference type="EMBL" id="CAQI01000025">
    <property type="protein sequence ID" value="CCQ44238.1"/>
    <property type="molecule type" value="Genomic_DNA"/>
</dbReference>
<proteinExistence type="predicted"/>
<dbReference type="Proteomes" id="UP000035722">
    <property type="component" value="Unassembled WGS sequence"/>
</dbReference>
<keyword evidence="2" id="KW-1185">Reference proteome</keyword>
<protein>
    <submittedName>
        <fullName evidence="1">NADP oxidoreductase coenzyme F420-dependent family protein</fullName>
    </submittedName>
</protein>
<dbReference type="SUPFAM" id="SSF51735">
    <property type="entry name" value="NAD(P)-binding Rossmann-fold domains"/>
    <property type="match status" value="1"/>
</dbReference>
<dbReference type="AlphaFoldDB" id="A0A024GWU3"/>
<reference evidence="2" key="1">
    <citation type="journal article" date="2014" name="Genome Announc.">
        <title>Genome Sequence of Arthrobacter siccitolerans 4J27, a Xeroprotectant-Producing Desiccation-Tolerant Microorganism.</title>
        <authorList>
            <person name="Manzanera M."/>
            <person name="Santa-Cruz-Calvo L."/>
            <person name="Vilchez J.I."/>
            <person name="Garcia-Fontana C."/>
            <person name="Silva-Castro G.A."/>
            <person name="Calvo C."/>
            <person name="Gonzalez-Lopez J."/>
        </authorList>
    </citation>
    <scope>NUCLEOTIDE SEQUENCE [LARGE SCALE GENOMIC DNA]</scope>
    <source>
        <strain evidence="2">4J27</strain>
    </source>
</reference>
<comment type="caution">
    <text evidence="1">The sequence shown here is derived from an EMBL/GenBank/DDBJ whole genome shotgun (WGS) entry which is preliminary data.</text>
</comment>
<evidence type="ECO:0000313" key="2">
    <source>
        <dbReference type="Proteomes" id="UP000035722"/>
    </source>
</evidence>